<dbReference type="PANTHER" id="PTHR40266:SF2">
    <property type="entry name" value="TOXIN HIGB-1"/>
    <property type="match status" value="1"/>
</dbReference>
<reference evidence="1 2" key="1">
    <citation type="submission" date="2009-07" db="EMBL/GenBank/DDBJ databases">
        <authorList>
            <person name="Madupu R."/>
            <person name="Sebastian Y."/>
            <person name="Durkin A.S."/>
            <person name="Torralba M."/>
            <person name="Methe B."/>
            <person name="Sutton G.G."/>
            <person name="Strausberg R.L."/>
            <person name="Nelson K.E."/>
        </authorList>
    </citation>
    <scope>NUCLEOTIDE SEQUENCE [LARGE SCALE GENOMIC DNA]</scope>
    <source>
        <strain evidence="1 2">RM3277</strain>
    </source>
</reference>
<comment type="caution">
    <text evidence="1">The sequence shown here is derived from an EMBL/GenBank/DDBJ whole genome shotgun (WGS) entry which is preliminary data.</text>
</comment>
<name>C6RFJ8_9BACT</name>
<dbReference type="InterPro" id="IPR035093">
    <property type="entry name" value="RelE/ParE_toxin_dom_sf"/>
</dbReference>
<sequence length="94" mass="11237">MIKSFADKETELIYNETFSKKFPPDVQQKALRKLLMINNADNLNDLRSPPSNRLEKLIGDRKDEYSIRINDKWRICFKLENKNDFCDVQIVDYH</sequence>
<dbReference type="STRING" id="553219.CAMSH0001_0504"/>
<dbReference type="EMBL" id="ACVQ01000017">
    <property type="protein sequence ID" value="EET80006.1"/>
    <property type="molecule type" value="Genomic_DNA"/>
</dbReference>
<protein>
    <submittedName>
        <fullName evidence="1">Toxin-antitoxin system, toxin component, RelE family</fullName>
    </submittedName>
</protein>
<keyword evidence="2" id="KW-1185">Reference proteome</keyword>
<gene>
    <name evidence="1" type="ORF">CAMSH0001_0504</name>
</gene>
<dbReference type="Pfam" id="PF05015">
    <property type="entry name" value="HigB-like_toxin"/>
    <property type="match status" value="1"/>
</dbReference>
<dbReference type="Gene3D" id="3.30.2310.20">
    <property type="entry name" value="RelE-like"/>
    <property type="match status" value="1"/>
</dbReference>
<dbReference type="OrthoDB" id="9801102at2"/>
<dbReference type="Proteomes" id="UP000003107">
    <property type="component" value="Unassembled WGS sequence"/>
</dbReference>
<evidence type="ECO:0000313" key="1">
    <source>
        <dbReference type="EMBL" id="EET80006.1"/>
    </source>
</evidence>
<proteinExistence type="predicted"/>
<dbReference type="SUPFAM" id="SSF143011">
    <property type="entry name" value="RelE-like"/>
    <property type="match status" value="1"/>
</dbReference>
<organism evidence="1 2">
    <name type="scientific">Campylobacter showae RM3277</name>
    <dbReference type="NCBI Taxonomy" id="553219"/>
    <lineage>
        <taxon>Bacteria</taxon>
        <taxon>Pseudomonadati</taxon>
        <taxon>Campylobacterota</taxon>
        <taxon>Epsilonproteobacteria</taxon>
        <taxon>Campylobacterales</taxon>
        <taxon>Campylobacteraceae</taxon>
        <taxon>Campylobacter</taxon>
    </lineage>
</organism>
<dbReference type="PANTHER" id="PTHR40266">
    <property type="entry name" value="TOXIN HIGB-1"/>
    <property type="match status" value="1"/>
</dbReference>
<dbReference type="eggNOG" id="COG3549">
    <property type="taxonomic scope" value="Bacteria"/>
</dbReference>
<dbReference type="InterPro" id="IPR007711">
    <property type="entry name" value="HigB-1"/>
</dbReference>
<accession>C6RFJ8</accession>
<dbReference type="GeneID" id="60990270"/>
<dbReference type="AlphaFoldDB" id="C6RFJ8"/>
<dbReference type="RefSeq" id="WP_002948088.1">
    <property type="nucleotide sequence ID" value="NZ_ACVQ01000017.1"/>
</dbReference>
<evidence type="ECO:0000313" key="2">
    <source>
        <dbReference type="Proteomes" id="UP000003107"/>
    </source>
</evidence>